<proteinExistence type="predicted"/>
<reference evidence="1 2" key="1">
    <citation type="submission" date="2019-04" db="EMBL/GenBank/DDBJ databases">
        <authorList>
            <person name="Van Vliet M D."/>
        </authorList>
    </citation>
    <scope>NUCLEOTIDE SEQUENCE [LARGE SCALE GENOMIC DNA]</scope>
    <source>
        <strain evidence="1 2">F1</strain>
    </source>
</reference>
<sequence length="84" mass="9508">MSENKPIKKFGAGAISASVWKNELKDGTEINAVTIERRYQNKDGDWQSTNNLRVNDLPRVALLAQKAYEFLVCGKHDEAKEVEE</sequence>
<keyword evidence="2" id="KW-1185">Reference proteome</keyword>
<gene>
    <name evidence="1" type="ORF">PDESU_01206</name>
</gene>
<dbReference type="AlphaFoldDB" id="A0A6C2TYG7"/>
<accession>A0A6C2TYG7</accession>
<evidence type="ECO:0000313" key="1">
    <source>
        <dbReference type="EMBL" id="VGO12653.1"/>
    </source>
</evidence>
<protein>
    <submittedName>
        <fullName evidence="1">Uncharacterized protein</fullName>
    </submittedName>
</protein>
<dbReference type="Proteomes" id="UP000366872">
    <property type="component" value="Unassembled WGS sequence"/>
</dbReference>
<name>A0A6C2TYG7_PONDE</name>
<dbReference type="RefSeq" id="WP_136078299.1">
    <property type="nucleotide sequence ID" value="NZ_CAAHFG010000001.1"/>
</dbReference>
<evidence type="ECO:0000313" key="2">
    <source>
        <dbReference type="Proteomes" id="UP000366872"/>
    </source>
</evidence>
<organism evidence="1 2">
    <name type="scientific">Pontiella desulfatans</name>
    <dbReference type="NCBI Taxonomy" id="2750659"/>
    <lineage>
        <taxon>Bacteria</taxon>
        <taxon>Pseudomonadati</taxon>
        <taxon>Kiritimatiellota</taxon>
        <taxon>Kiritimatiellia</taxon>
        <taxon>Kiritimatiellales</taxon>
        <taxon>Pontiellaceae</taxon>
        <taxon>Pontiella</taxon>
    </lineage>
</organism>
<dbReference type="EMBL" id="CAAHFG010000001">
    <property type="protein sequence ID" value="VGO12653.1"/>
    <property type="molecule type" value="Genomic_DNA"/>
</dbReference>